<keyword evidence="6" id="KW-0564">Palmitate</keyword>
<evidence type="ECO:0000256" key="5">
    <source>
        <dbReference type="ARBA" id="ARBA00023136"/>
    </source>
</evidence>
<dbReference type="Pfam" id="PF05504">
    <property type="entry name" value="Spore_GerAC"/>
    <property type="match status" value="1"/>
</dbReference>
<feature type="domain" description="Spore germination protein N-terminal" evidence="10">
    <location>
        <begin position="23"/>
        <end position="197"/>
    </location>
</feature>
<dbReference type="GO" id="GO:0016020">
    <property type="term" value="C:membrane"/>
    <property type="evidence" value="ECO:0007669"/>
    <property type="project" value="UniProtKB-SubCell"/>
</dbReference>
<comment type="similarity">
    <text evidence="2">Belongs to the GerABKC lipoprotein family.</text>
</comment>
<reference evidence="11 12" key="1">
    <citation type="journal article" date="2019" name="Microorganisms">
        <title>Paenibacillus lutrae sp. nov., A Chitinolytic Species Isolated from A River Otter in Castril Natural Park, Granada, Spain.</title>
        <authorList>
            <person name="Rodriguez M."/>
            <person name="Reina J.C."/>
            <person name="Bejar V."/>
            <person name="Llamas I."/>
        </authorList>
    </citation>
    <scope>NUCLEOTIDE SEQUENCE [LARGE SCALE GENOMIC DNA]</scope>
    <source>
        <strain evidence="11 12">N10</strain>
    </source>
</reference>
<feature type="chain" id="PRO_5038453560" evidence="8">
    <location>
        <begin position="24"/>
        <end position="383"/>
    </location>
</feature>
<dbReference type="PANTHER" id="PTHR35789">
    <property type="entry name" value="SPORE GERMINATION PROTEIN B3"/>
    <property type="match status" value="1"/>
</dbReference>
<keyword evidence="12" id="KW-1185">Reference proteome</keyword>
<dbReference type="Gene3D" id="3.30.300.210">
    <property type="entry name" value="Nutrient germinant receptor protein C, domain 3"/>
    <property type="match status" value="1"/>
</dbReference>
<sequence length="383" mass="44466">MRILKTGSIFLLLVSLMTGCWSSRDLQTMAYATALVVDFVDNKYVIHAQILNFSNIAKNESTQIGQEVPIWIGKSEGTTVTEAMTTFYATSQLRIFWGHLKAVVVTENMMRRGLREVYDEMNRFHQIRFNVLFYGTNESPTELLSRKSLLNFSPLESLLARPKQFYDQKSLILPLYGFKFIAQLNEAGNSTLLPSLAIRNGVWTEDTTNKGMLDIDGAYFFNDLKYTDWMPISDLLGARWLQTKLRRSPINVPDEQPFAVLFMENPKFAITSLIEGEEVRYNIDIELSSYVNELRENVSGEDIKKAAEKVIEDEIRNTYNKAILKKVDIYMLSKTLYRKHPKVWKKIYDKKEFPLKKDSLNEVNVKIHIDHYGKYKDRLYEVK</sequence>
<comment type="subcellular location">
    <subcellularLocation>
        <location evidence="1">Membrane</location>
        <topology evidence="1">Lipid-anchor</topology>
    </subcellularLocation>
</comment>
<dbReference type="EMBL" id="RHLK01000001">
    <property type="protein sequence ID" value="MVO98101.1"/>
    <property type="molecule type" value="Genomic_DNA"/>
</dbReference>
<dbReference type="PROSITE" id="PS51257">
    <property type="entry name" value="PROKAR_LIPOPROTEIN"/>
    <property type="match status" value="1"/>
</dbReference>
<evidence type="ECO:0000256" key="3">
    <source>
        <dbReference type="ARBA" id="ARBA00022544"/>
    </source>
</evidence>
<evidence type="ECO:0000259" key="10">
    <source>
        <dbReference type="Pfam" id="PF25198"/>
    </source>
</evidence>
<keyword evidence="7" id="KW-0449">Lipoprotein</keyword>
<proteinExistence type="inferred from homology"/>
<dbReference type="PANTHER" id="PTHR35789:SF1">
    <property type="entry name" value="SPORE GERMINATION PROTEIN B3"/>
    <property type="match status" value="1"/>
</dbReference>
<dbReference type="AlphaFoldDB" id="A0A7X3JXI3"/>
<dbReference type="Pfam" id="PF25198">
    <property type="entry name" value="Spore_GerAC_N"/>
    <property type="match status" value="1"/>
</dbReference>
<keyword evidence="4 8" id="KW-0732">Signal</keyword>
<gene>
    <name evidence="11" type="ORF">EDM21_00835</name>
</gene>
<dbReference type="InterPro" id="IPR038501">
    <property type="entry name" value="Spore_GerAC_C_sf"/>
</dbReference>
<comment type="caution">
    <text evidence="11">The sequence shown here is derived from an EMBL/GenBank/DDBJ whole genome shotgun (WGS) entry which is preliminary data.</text>
</comment>
<dbReference type="InterPro" id="IPR046953">
    <property type="entry name" value="Spore_GerAC-like_C"/>
</dbReference>
<evidence type="ECO:0000256" key="1">
    <source>
        <dbReference type="ARBA" id="ARBA00004635"/>
    </source>
</evidence>
<evidence type="ECO:0000256" key="8">
    <source>
        <dbReference type="SAM" id="SignalP"/>
    </source>
</evidence>
<keyword evidence="3" id="KW-0309">Germination</keyword>
<keyword evidence="5" id="KW-0472">Membrane</keyword>
<dbReference type="RefSeq" id="WP_166541765.1">
    <property type="nucleotide sequence ID" value="NZ_RHLK01000001.1"/>
</dbReference>
<dbReference type="Proteomes" id="UP000490800">
    <property type="component" value="Unassembled WGS sequence"/>
</dbReference>
<evidence type="ECO:0000313" key="12">
    <source>
        <dbReference type="Proteomes" id="UP000490800"/>
    </source>
</evidence>
<feature type="signal peptide" evidence="8">
    <location>
        <begin position="1"/>
        <end position="23"/>
    </location>
</feature>
<dbReference type="InterPro" id="IPR008844">
    <property type="entry name" value="Spore_GerAC-like"/>
</dbReference>
<evidence type="ECO:0000256" key="7">
    <source>
        <dbReference type="ARBA" id="ARBA00023288"/>
    </source>
</evidence>
<organism evidence="11 12">
    <name type="scientific">Paenibacillus lutrae</name>
    <dbReference type="NCBI Taxonomy" id="2078573"/>
    <lineage>
        <taxon>Bacteria</taxon>
        <taxon>Bacillati</taxon>
        <taxon>Bacillota</taxon>
        <taxon>Bacilli</taxon>
        <taxon>Bacillales</taxon>
        <taxon>Paenibacillaceae</taxon>
        <taxon>Paenibacillus</taxon>
    </lineage>
</organism>
<name>A0A7X3JXI3_9BACL</name>
<dbReference type="NCBIfam" id="TIGR02887">
    <property type="entry name" value="spore_ger_x_C"/>
    <property type="match status" value="1"/>
</dbReference>
<evidence type="ECO:0000256" key="4">
    <source>
        <dbReference type="ARBA" id="ARBA00022729"/>
    </source>
</evidence>
<evidence type="ECO:0000259" key="9">
    <source>
        <dbReference type="Pfam" id="PF05504"/>
    </source>
</evidence>
<evidence type="ECO:0000313" key="11">
    <source>
        <dbReference type="EMBL" id="MVO98101.1"/>
    </source>
</evidence>
<evidence type="ECO:0000256" key="6">
    <source>
        <dbReference type="ARBA" id="ARBA00023139"/>
    </source>
</evidence>
<protein>
    <submittedName>
        <fullName evidence="11">Ger(X)C family spore germination protein</fullName>
    </submittedName>
</protein>
<dbReference type="GO" id="GO:0009847">
    <property type="term" value="P:spore germination"/>
    <property type="evidence" value="ECO:0007669"/>
    <property type="project" value="InterPro"/>
</dbReference>
<accession>A0A7X3JXI3</accession>
<feature type="domain" description="Spore germination GerAC-like C-terminal" evidence="9">
    <location>
        <begin position="217"/>
        <end position="373"/>
    </location>
</feature>
<evidence type="ECO:0000256" key="2">
    <source>
        <dbReference type="ARBA" id="ARBA00007886"/>
    </source>
</evidence>
<dbReference type="InterPro" id="IPR057336">
    <property type="entry name" value="GerAC_N"/>
</dbReference>